<reference evidence="3" key="1">
    <citation type="journal article" date="2017" name="Nat. Commun.">
        <title>The asparagus genome sheds light on the origin and evolution of a young Y chromosome.</title>
        <authorList>
            <person name="Harkess A."/>
            <person name="Zhou J."/>
            <person name="Xu C."/>
            <person name="Bowers J.E."/>
            <person name="Van der Hulst R."/>
            <person name="Ayyampalayam S."/>
            <person name="Mercati F."/>
            <person name="Riccardi P."/>
            <person name="McKain M.R."/>
            <person name="Kakrana A."/>
            <person name="Tang H."/>
            <person name="Ray J."/>
            <person name="Groenendijk J."/>
            <person name="Arikit S."/>
            <person name="Mathioni S.M."/>
            <person name="Nakano M."/>
            <person name="Shan H."/>
            <person name="Telgmann-Rauber A."/>
            <person name="Kanno A."/>
            <person name="Yue Z."/>
            <person name="Chen H."/>
            <person name="Li W."/>
            <person name="Chen Y."/>
            <person name="Xu X."/>
            <person name="Zhang Y."/>
            <person name="Luo S."/>
            <person name="Chen H."/>
            <person name="Gao J."/>
            <person name="Mao Z."/>
            <person name="Pires J.C."/>
            <person name="Luo M."/>
            <person name="Kudrna D."/>
            <person name="Wing R.A."/>
            <person name="Meyers B.C."/>
            <person name="Yi K."/>
            <person name="Kong H."/>
            <person name="Lavrijsen P."/>
            <person name="Sunseri F."/>
            <person name="Falavigna A."/>
            <person name="Ye Y."/>
            <person name="Leebens-Mack J.H."/>
            <person name="Chen G."/>
        </authorList>
    </citation>
    <scope>NUCLEOTIDE SEQUENCE [LARGE SCALE GENOMIC DNA]</scope>
    <source>
        <strain evidence="3">cv. DH0086</strain>
    </source>
</reference>
<sequence>MALKDSVIEEVRKSRPSSITLSTEADTGHMMASSTHTNASQASASSIPLASVFTVVDDLEMSRRDEASLMRFLSFFFIDRATDVSFTDSSLRIDISASAMRSFIVATSDLRMSYASANRRKSSRILSVHSDPDPRRRESWFCGRLRRCGCSSDMDITSVVPNVADETSRADSAKAAPDIEMIVDETSGANFDAHA</sequence>
<keyword evidence="3" id="KW-1185">Reference proteome</keyword>
<gene>
    <name evidence="2" type="ORF">A4U43_C07F22390</name>
</gene>
<dbReference type="Gramene" id="ONK64130">
    <property type="protein sequence ID" value="ONK64130"/>
    <property type="gene ID" value="A4U43_C07F22390"/>
</dbReference>
<organism evidence="2 3">
    <name type="scientific">Asparagus officinalis</name>
    <name type="common">Garden asparagus</name>
    <dbReference type="NCBI Taxonomy" id="4686"/>
    <lineage>
        <taxon>Eukaryota</taxon>
        <taxon>Viridiplantae</taxon>
        <taxon>Streptophyta</taxon>
        <taxon>Embryophyta</taxon>
        <taxon>Tracheophyta</taxon>
        <taxon>Spermatophyta</taxon>
        <taxon>Magnoliopsida</taxon>
        <taxon>Liliopsida</taxon>
        <taxon>Asparagales</taxon>
        <taxon>Asparagaceae</taxon>
        <taxon>Asparagoideae</taxon>
        <taxon>Asparagus</taxon>
    </lineage>
</organism>
<feature type="compositionally biased region" description="Basic and acidic residues" evidence="1">
    <location>
        <begin position="1"/>
        <end position="13"/>
    </location>
</feature>
<accession>A0A5P1EJ81</accession>
<protein>
    <submittedName>
        <fullName evidence="2">Uncharacterized protein</fullName>
    </submittedName>
</protein>
<dbReference type="Proteomes" id="UP000243459">
    <property type="component" value="Chromosome 7"/>
</dbReference>
<name>A0A5P1EJ81_ASPOF</name>
<feature type="region of interest" description="Disordered" evidence="1">
    <location>
        <begin position="1"/>
        <end position="26"/>
    </location>
</feature>
<proteinExistence type="predicted"/>
<dbReference type="AlphaFoldDB" id="A0A5P1EJ81"/>
<feature type="compositionally biased region" description="Polar residues" evidence="1">
    <location>
        <begin position="16"/>
        <end position="25"/>
    </location>
</feature>
<evidence type="ECO:0000313" key="2">
    <source>
        <dbReference type="EMBL" id="ONK64130.1"/>
    </source>
</evidence>
<evidence type="ECO:0000313" key="3">
    <source>
        <dbReference type="Proteomes" id="UP000243459"/>
    </source>
</evidence>
<dbReference type="EMBL" id="CM007387">
    <property type="protein sequence ID" value="ONK64130.1"/>
    <property type="molecule type" value="Genomic_DNA"/>
</dbReference>
<evidence type="ECO:0000256" key="1">
    <source>
        <dbReference type="SAM" id="MobiDB-lite"/>
    </source>
</evidence>